<dbReference type="InterPro" id="IPR047794">
    <property type="entry name" value="C45_proenzyme-like"/>
</dbReference>
<sequence>MSDYTGTFIFLEGSSYEIGEKQALEFCENPHAKKLFFSESPDSDKTYLEMRAQIEEYCPGLNEELEGFAKGFGFEPDQLNFYNDAWLIPGGCSLGVISPRKMVDGKTYLVQNYDLSPEISDMRLCSTKVRGRYTHTGFSVSTFGRSEGLNEKELCVAFASCGMPIENYPGMREPVSTGLQFMVIVRSLLETCKNTEEAVYAIKNMPVGTNMNLLIADVGGESALVGTYDGVKLVKKTDMDYLMATNHGLFPEIRNLEQGQLDQSLQRYKVLENNFSAKGKLSVSEIKELLLKEFPEGVSIHNYKENFGTVHSVLFNLTDRKLEFSFGSPIQNSVYKINVGEAFLKRRFPVQCKSESYGTDFWRIVES</sequence>
<evidence type="ECO:0000313" key="2">
    <source>
        <dbReference type="EMBL" id="UUI03435.1"/>
    </source>
</evidence>
<dbReference type="Proteomes" id="UP001059773">
    <property type="component" value="Chromosome"/>
</dbReference>
<dbReference type="PANTHER" id="PTHR34180:SF1">
    <property type="entry name" value="BETA-ALANYL-DOPAMINE_CARCININE HYDROLASE"/>
    <property type="match status" value="1"/>
</dbReference>
<dbReference type="Gene3D" id="3.60.60.10">
    <property type="entry name" value="Penicillin V Acylase, Chain A"/>
    <property type="match status" value="1"/>
</dbReference>
<proteinExistence type="predicted"/>
<dbReference type="EMBL" id="CP101914">
    <property type="protein sequence ID" value="UUI03435.1"/>
    <property type="molecule type" value="Genomic_DNA"/>
</dbReference>
<protein>
    <submittedName>
        <fullName evidence="2">C45 family peptidase</fullName>
    </submittedName>
</protein>
<feature type="domain" description="Peptidase C45 hydrolase" evidence="1">
    <location>
        <begin position="105"/>
        <end position="330"/>
    </location>
</feature>
<dbReference type="InterPro" id="IPR047801">
    <property type="entry name" value="Peptidase_C45"/>
</dbReference>
<keyword evidence="3" id="KW-1185">Reference proteome</keyword>
<dbReference type="RefSeq" id="WP_256708507.1">
    <property type="nucleotide sequence ID" value="NZ_CP101914.1"/>
</dbReference>
<dbReference type="SUPFAM" id="SSF56235">
    <property type="entry name" value="N-terminal nucleophile aminohydrolases (Ntn hydrolases)"/>
    <property type="match status" value="1"/>
</dbReference>
<dbReference type="InterPro" id="IPR029055">
    <property type="entry name" value="Ntn_hydrolases_N"/>
</dbReference>
<evidence type="ECO:0000313" key="3">
    <source>
        <dbReference type="Proteomes" id="UP001059773"/>
    </source>
</evidence>
<reference evidence="2" key="1">
    <citation type="submission" date="2022-07" db="EMBL/GenBank/DDBJ databases">
        <title>FELIX.</title>
        <authorList>
            <person name="Wan K.H."/>
            <person name="Park S."/>
            <person name="Lawrence Q."/>
            <person name="Eichenberger J.P."/>
            <person name="Booth B.W."/>
            <person name="Piaggio A.J."/>
            <person name="Chandler J.C."/>
            <person name="Franklin A.B."/>
            <person name="Celniker S.E."/>
        </authorList>
    </citation>
    <scope>NUCLEOTIDE SEQUENCE</scope>
    <source>
        <strain evidence="2">QA-1986 374</strain>
    </source>
</reference>
<accession>A0ABY5JT32</accession>
<dbReference type="Pfam" id="PF03417">
    <property type="entry name" value="AAT"/>
    <property type="match status" value="1"/>
</dbReference>
<dbReference type="InterPro" id="IPR005079">
    <property type="entry name" value="Peptidase_C45_hydrolase"/>
</dbReference>
<name>A0ABY5JT32_9BACI</name>
<gene>
    <name evidence="2" type="ORF">NP439_01635</name>
</gene>
<dbReference type="PANTHER" id="PTHR34180">
    <property type="entry name" value="PEPTIDASE C45"/>
    <property type="match status" value="1"/>
</dbReference>
<evidence type="ECO:0000259" key="1">
    <source>
        <dbReference type="Pfam" id="PF03417"/>
    </source>
</evidence>
<dbReference type="NCBIfam" id="NF040521">
    <property type="entry name" value="C45_proenzyme"/>
    <property type="match status" value="1"/>
</dbReference>
<organism evidence="2 3">
    <name type="scientific">Oceanobacillus jeddahense</name>
    <dbReference type="NCBI Taxonomy" id="1462527"/>
    <lineage>
        <taxon>Bacteria</taxon>
        <taxon>Bacillati</taxon>
        <taxon>Bacillota</taxon>
        <taxon>Bacilli</taxon>
        <taxon>Bacillales</taxon>
        <taxon>Bacillaceae</taxon>
        <taxon>Oceanobacillus</taxon>
    </lineage>
</organism>